<keyword evidence="2" id="KW-0732">Signal</keyword>
<reference evidence="3 4" key="1">
    <citation type="submission" date="2020-09" db="EMBL/GenBank/DDBJ databases">
        <title>Novel species in genus Gordonia.</title>
        <authorList>
            <person name="Zhang G."/>
        </authorList>
    </citation>
    <scope>NUCLEOTIDE SEQUENCE [LARGE SCALE GENOMIC DNA]</scope>
    <source>
        <strain evidence="3 4">ON-33</strain>
    </source>
</reference>
<feature type="compositionally biased region" description="Polar residues" evidence="1">
    <location>
        <begin position="37"/>
        <end position="56"/>
    </location>
</feature>
<accession>A0ABR7WCA1</accession>
<dbReference type="EMBL" id="JACWMS010000002">
    <property type="protein sequence ID" value="MBD1320388.1"/>
    <property type="molecule type" value="Genomic_DNA"/>
</dbReference>
<keyword evidence="4" id="KW-1185">Reference proteome</keyword>
<gene>
    <name evidence="3" type="ORF">IDF66_12425</name>
</gene>
<name>A0ABR7WCA1_9ACTN</name>
<feature type="signal peptide" evidence="2">
    <location>
        <begin position="1"/>
        <end position="28"/>
    </location>
</feature>
<evidence type="ECO:0000256" key="1">
    <source>
        <dbReference type="SAM" id="MobiDB-lite"/>
    </source>
</evidence>
<feature type="chain" id="PRO_5047211440" evidence="2">
    <location>
        <begin position="29"/>
        <end position="232"/>
    </location>
</feature>
<dbReference type="RefSeq" id="WP_190267057.1">
    <property type="nucleotide sequence ID" value="NZ_JBHSGX010000001.1"/>
</dbReference>
<evidence type="ECO:0000313" key="4">
    <source>
        <dbReference type="Proteomes" id="UP000602395"/>
    </source>
</evidence>
<feature type="region of interest" description="Disordered" evidence="1">
    <location>
        <begin position="34"/>
        <end position="57"/>
    </location>
</feature>
<sequence length="232" mass="23725">MRRNVIRGIVVGAALGAASLAFPTMATAAPVSDMNCAKTSTPTSANGWGNTFSDEQGQAGKVTATKVVDTDGSLEFMTTADKPREASYHAAGQLPLADAAKKPLTFEKSAGNANWQIRVTGANTGANDGFATFVWSAPAAAGKADAASSNQWWATRDLPGIARGKNATLAELTAAANSANHKTVVDHYGISSQPNEKTGKVNVDNVSFNGCTTNFAATGASGAFGSLDSLIP</sequence>
<comment type="caution">
    <text evidence="3">The sequence shown here is derived from an EMBL/GenBank/DDBJ whole genome shotgun (WGS) entry which is preliminary data.</text>
</comment>
<dbReference type="Proteomes" id="UP000602395">
    <property type="component" value="Unassembled WGS sequence"/>
</dbReference>
<proteinExistence type="predicted"/>
<protein>
    <submittedName>
        <fullName evidence="3">Uncharacterized protein</fullName>
    </submittedName>
</protein>
<evidence type="ECO:0000256" key="2">
    <source>
        <dbReference type="SAM" id="SignalP"/>
    </source>
</evidence>
<evidence type="ECO:0000313" key="3">
    <source>
        <dbReference type="EMBL" id="MBD1320388.1"/>
    </source>
</evidence>
<organism evidence="3 4">
    <name type="scientific">Gordonia hankookensis</name>
    <dbReference type="NCBI Taxonomy" id="589403"/>
    <lineage>
        <taxon>Bacteria</taxon>
        <taxon>Bacillati</taxon>
        <taxon>Actinomycetota</taxon>
        <taxon>Actinomycetes</taxon>
        <taxon>Mycobacteriales</taxon>
        <taxon>Gordoniaceae</taxon>
        <taxon>Gordonia</taxon>
    </lineage>
</organism>